<dbReference type="GO" id="GO:0006508">
    <property type="term" value="P:proteolysis"/>
    <property type="evidence" value="ECO:0007669"/>
    <property type="project" value="InterPro"/>
</dbReference>
<dbReference type="PANTHER" id="PTHR13683:SF762">
    <property type="entry name" value="ASPARTYL PROTEASE AED1"/>
    <property type="match status" value="1"/>
</dbReference>
<comment type="similarity">
    <text evidence="1">Belongs to the peptidase A1 family.</text>
</comment>
<name>R7WBE0_AEGTA</name>
<organism evidence="2">
    <name type="scientific">Aegilops tauschii</name>
    <name type="common">Tausch's goatgrass</name>
    <name type="synonym">Aegilops squarrosa</name>
    <dbReference type="NCBI Taxonomy" id="37682"/>
    <lineage>
        <taxon>Eukaryota</taxon>
        <taxon>Viridiplantae</taxon>
        <taxon>Streptophyta</taxon>
        <taxon>Embryophyta</taxon>
        <taxon>Tracheophyta</taxon>
        <taxon>Spermatophyta</taxon>
        <taxon>Magnoliopsida</taxon>
        <taxon>Liliopsida</taxon>
        <taxon>Poales</taxon>
        <taxon>Poaceae</taxon>
        <taxon>BOP clade</taxon>
        <taxon>Pooideae</taxon>
        <taxon>Triticodae</taxon>
        <taxon>Triticeae</taxon>
        <taxon>Triticinae</taxon>
        <taxon>Aegilops</taxon>
    </lineage>
</organism>
<dbReference type="InterPro" id="IPR001461">
    <property type="entry name" value="Aspartic_peptidase_A1"/>
</dbReference>
<dbReference type="InterPro" id="IPR033121">
    <property type="entry name" value="PEPTIDASE_A1"/>
</dbReference>
<dbReference type="Pfam" id="PF14541">
    <property type="entry name" value="TAXi_C"/>
    <property type="match status" value="1"/>
</dbReference>
<dbReference type="FunFam" id="2.40.70.10:FF:000013">
    <property type="entry name" value="Aspartyl protease AED1"/>
    <property type="match status" value="1"/>
</dbReference>
<sequence>MAGSQRERSKDRSAKKLLLLLLCGYHAVVARAWNNPHGYKVAAIGSRKAEAVCSVTPSSSSGATVPLNHRHGPCSPAPSAKAPTILELLQHDQLRANSAACAQLGTQGNNCSSSGCQYSVQYFDGSNTTGTYGSDTLALSDADTVTDFHFGCSYHEEEMDEEKFDGLMGLGGDVPSLVSQTAATYGKSFSYCLPPTNSTSGFLTFGAPNGTSGFVTTPMLRYTQAPTFYGVLLKDISVGGTPLRIQSSVFSGGSVMDSGTVITWLPRRAYSALSSAFRSGMRRYPRAAPVGILDTCYDFTGLSNVSVPTVELVFDGGAVMDLDSDGIMIEHCLAFAPTSDESFIGNVQQRTFEVLHDVGQGIFGFRSGTC</sequence>
<proteinExistence type="inferred from homology"/>
<dbReference type="SUPFAM" id="SSF50630">
    <property type="entry name" value="Acid proteases"/>
    <property type="match status" value="1"/>
</dbReference>
<dbReference type="PANTHER" id="PTHR13683">
    <property type="entry name" value="ASPARTYL PROTEASES"/>
    <property type="match status" value="1"/>
</dbReference>
<reference evidence="2" key="1">
    <citation type="submission" date="2015-06" db="UniProtKB">
        <authorList>
            <consortium name="EnsemblPlants"/>
        </authorList>
    </citation>
    <scope>IDENTIFICATION</scope>
</reference>
<dbReference type="AlphaFoldDB" id="R7WBE0"/>
<dbReference type="PROSITE" id="PS51767">
    <property type="entry name" value="PEPTIDASE_A1"/>
    <property type="match status" value="1"/>
</dbReference>
<accession>R7WBE0</accession>
<dbReference type="ExpressionAtlas" id="R7WBE0">
    <property type="expression patterns" value="baseline"/>
</dbReference>
<dbReference type="InterPro" id="IPR021109">
    <property type="entry name" value="Peptidase_aspartic_dom_sf"/>
</dbReference>
<dbReference type="GO" id="GO:0004190">
    <property type="term" value="F:aspartic-type endopeptidase activity"/>
    <property type="evidence" value="ECO:0007669"/>
    <property type="project" value="InterPro"/>
</dbReference>
<evidence type="ECO:0000313" key="2">
    <source>
        <dbReference type="EnsemblPlants" id="EMT19686"/>
    </source>
</evidence>
<dbReference type="EnsemblPlants" id="EMT19686">
    <property type="protein sequence ID" value="EMT19686"/>
    <property type="gene ID" value="F775_08121"/>
</dbReference>
<dbReference type="MEROPS" id="A01.A15"/>
<protein>
    <submittedName>
        <fullName evidence="2">Aspartic proteinase nepenthesin-1</fullName>
    </submittedName>
</protein>
<evidence type="ECO:0000256" key="1">
    <source>
        <dbReference type="ARBA" id="ARBA00007447"/>
    </source>
</evidence>
<dbReference type="Pfam" id="PF14543">
    <property type="entry name" value="TAXi_N"/>
    <property type="match status" value="1"/>
</dbReference>
<dbReference type="InterPro" id="IPR032861">
    <property type="entry name" value="TAXi_N"/>
</dbReference>
<dbReference type="InterPro" id="IPR032799">
    <property type="entry name" value="TAXi_C"/>
</dbReference>
<dbReference type="Gene3D" id="2.40.70.10">
    <property type="entry name" value="Acid Proteases"/>
    <property type="match status" value="2"/>
</dbReference>